<evidence type="ECO:0000256" key="3">
    <source>
        <dbReference type="ARBA" id="ARBA00022676"/>
    </source>
</evidence>
<keyword evidence="3" id="KW-0328">Glycosyltransferase</keyword>
<dbReference type="RefSeq" id="WP_270038779.1">
    <property type="nucleotide sequence ID" value="NZ_JAPDOD010000004.1"/>
</dbReference>
<dbReference type="Proteomes" id="UP001149140">
    <property type="component" value="Unassembled WGS sequence"/>
</dbReference>
<evidence type="ECO:0000256" key="2">
    <source>
        <dbReference type="ARBA" id="ARBA00006739"/>
    </source>
</evidence>
<evidence type="ECO:0000256" key="4">
    <source>
        <dbReference type="ARBA" id="ARBA00022679"/>
    </source>
</evidence>
<evidence type="ECO:0000313" key="5">
    <source>
        <dbReference type="EMBL" id="MDA0160010.1"/>
    </source>
</evidence>
<proteinExistence type="inferred from homology"/>
<keyword evidence="4" id="KW-0808">Transferase</keyword>
<evidence type="ECO:0000256" key="1">
    <source>
        <dbReference type="ARBA" id="ARBA00004776"/>
    </source>
</evidence>
<comment type="pathway">
    <text evidence="1">Cell wall biogenesis; cell wall polysaccharide biosynthesis.</text>
</comment>
<dbReference type="EMBL" id="JAPDOD010000004">
    <property type="protein sequence ID" value="MDA0160010.1"/>
    <property type="molecule type" value="Genomic_DNA"/>
</dbReference>
<dbReference type="AlphaFoldDB" id="A0A9X3MRS9"/>
<comment type="caution">
    <text evidence="5">The sequence shown here is derived from an EMBL/GenBank/DDBJ whole genome shotgun (WGS) entry which is preliminary data.</text>
</comment>
<name>A0A9X3MRS9_9ACTN</name>
<organism evidence="5 6">
    <name type="scientific">Solirubrobacter ginsenosidimutans</name>
    <dbReference type="NCBI Taxonomy" id="490573"/>
    <lineage>
        <taxon>Bacteria</taxon>
        <taxon>Bacillati</taxon>
        <taxon>Actinomycetota</taxon>
        <taxon>Thermoleophilia</taxon>
        <taxon>Solirubrobacterales</taxon>
        <taxon>Solirubrobacteraceae</taxon>
        <taxon>Solirubrobacter</taxon>
    </lineage>
</organism>
<comment type="similarity">
    <text evidence="2">Belongs to the glycosyltransferase 2 family.</text>
</comment>
<accession>A0A9X3MRS9</accession>
<dbReference type="Gene3D" id="3.90.550.10">
    <property type="entry name" value="Spore Coat Polysaccharide Biosynthesis Protein SpsA, Chain A"/>
    <property type="match status" value="1"/>
</dbReference>
<reference evidence="5" key="1">
    <citation type="submission" date="2022-10" db="EMBL/GenBank/DDBJ databases">
        <title>The WGS of Solirubrobacter ginsenosidimutans DSM 21036.</title>
        <authorList>
            <person name="Jiang Z."/>
        </authorList>
    </citation>
    <scope>NUCLEOTIDE SEQUENCE</scope>
    <source>
        <strain evidence="5">DSM 21036</strain>
    </source>
</reference>
<sequence>MKPLVVIPNYMSHEADMEILGECVQSIRRTVSDTVDVLIIDDCSPAPWLVDVFEERYERAGFELVRSETNEGFSRTVNVGLQRALAEGREAILMNADIVMLTPGWLNRCRRAASSPTLVGARLLYPNGLIQHAGLYFSLIANVFEHRFRYAPGNLPEANVQTVCPVTGAFQYIPAEVLQRVGPYDPEFRMGYEDVDYCLRVFQAGFRCLYEPAITAIHHESLFRSRPDEKLQRWHDQSLEILRRKWAHLPVAELAGGL</sequence>
<dbReference type="InterPro" id="IPR029044">
    <property type="entry name" value="Nucleotide-diphossugar_trans"/>
</dbReference>
<protein>
    <submittedName>
        <fullName evidence="5">Glycosyltransferase family 2 protein</fullName>
    </submittedName>
</protein>
<dbReference type="SUPFAM" id="SSF53448">
    <property type="entry name" value="Nucleotide-diphospho-sugar transferases"/>
    <property type="match status" value="1"/>
</dbReference>
<dbReference type="GO" id="GO:0016757">
    <property type="term" value="F:glycosyltransferase activity"/>
    <property type="evidence" value="ECO:0007669"/>
    <property type="project" value="UniProtKB-KW"/>
</dbReference>
<evidence type="ECO:0000313" key="6">
    <source>
        <dbReference type="Proteomes" id="UP001149140"/>
    </source>
</evidence>
<dbReference type="Pfam" id="PF13641">
    <property type="entry name" value="Glyco_tranf_2_3"/>
    <property type="match status" value="1"/>
</dbReference>
<dbReference type="PANTHER" id="PTHR43179">
    <property type="entry name" value="RHAMNOSYLTRANSFERASE WBBL"/>
    <property type="match status" value="1"/>
</dbReference>
<gene>
    <name evidence="5" type="ORF">OM076_07040</name>
</gene>
<keyword evidence="6" id="KW-1185">Reference proteome</keyword>
<dbReference type="PANTHER" id="PTHR43179:SF12">
    <property type="entry name" value="GALACTOFURANOSYLTRANSFERASE GLFT2"/>
    <property type="match status" value="1"/>
</dbReference>